<dbReference type="InterPro" id="IPR037185">
    <property type="entry name" value="EmrE-like"/>
</dbReference>
<keyword evidence="5 7" id="KW-1133">Transmembrane helix</keyword>
<protein>
    <submittedName>
        <fullName evidence="9">DMT family transporter</fullName>
    </submittedName>
</protein>
<feature type="transmembrane region" description="Helical" evidence="7">
    <location>
        <begin position="7"/>
        <end position="32"/>
    </location>
</feature>
<evidence type="ECO:0000259" key="8">
    <source>
        <dbReference type="Pfam" id="PF00892"/>
    </source>
</evidence>
<feature type="transmembrane region" description="Helical" evidence="7">
    <location>
        <begin position="185"/>
        <end position="205"/>
    </location>
</feature>
<evidence type="ECO:0000256" key="5">
    <source>
        <dbReference type="ARBA" id="ARBA00022989"/>
    </source>
</evidence>
<evidence type="ECO:0000256" key="2">
    <source>
        <dbReference type="ARBA" id="ARBA00007362"/>
    </source>
</evidence>
<name>A0ABW0YPA8_9BACI</name>
<dbReference type="PANTHER" id="PTHR32322">
    <property type="entry name" value="INNER MEMBRANE TRANSPORTER"/>
    <property type="match status" value="1"/>
</dbReference>
<gene>
    <name evidence="9" type="ORF">ACFPU1_16285</name>
</gene>
<dbReference type="RefSeq" id="WP_385942947.1">
    <property type="nucleotide sequence ID" value="NZ_JBHSOZ010000010.1"/>
</dbReference>
<evidence type="ECO:0000256" key="7">
    <source>
        <dbReference type="SAM" id="Phobius"/>
    </source>
</evidence>
<sequence length="314" mass="34646">MLEQRRLWPLYVLIFSVMLVWGLNVVALKVLVDFMEPASMQALRIFLAGLTVFFIIFLRRSFRKLTKKEWKITLAALLFGVVGHHFFLAMGLTETTASNASIILALLPVTTSVLAMMILGDPLTKLRFVGILSAFTGVFLIVFMGDGEFGALTRGDIFIFLGMATQALSFIFIRQATSTISPALMTGYMFIVGSFFLLGLSVVFEPNGIKEMFTAPLYVWAIFIGSAVLATALGHQLFNGAIQKIGAGETAVFNNFVPFFGLVSSALLLGENITMPQIASFIFIVIGVLFGTGYVEKKFILYKNKKRETDHLSL</sequence>
<evidence type="ECO:0000313" key="9">
    <source>
        <dbReference type="EMBL" id="MFC5714310.1"/>
    </source>
</evidence>
<keyword evidence="10" id="KW-1185">Reference proteome</keyword>
<evidence type="ECO:0000256" key="4">
    <source>
        <dbReference type="ARBA" id="ARBA00022692"/>
    </source>
</evidence>
<feature type="domain" description="EamA" evidence="8">
    <location>
        <begin position="154"/>
        <end position="290"/>
    </location>
</feature>
<feature type="transmembrane region" description="Helical" evidence="7">
    <location>
        <begin position="157"/>
        <end position="173"/>
    </location>
</feature>
<dbReference type="InterPro" id="IPR050638">
    <property type="entry name" value="AA-Vitamin_Transporters"/>
</dbReference>
<dbReference type="SUPFAM" id="SSF103481">
    <property type="entry name" value="Multidrug resistance efflux transporter EmrE"/>
    <property type="match status" value="2"/>
</dbReference>
<reference evidence="10" key="1">
    <citation type="journal article" date="2019" name="Int. J. Syst. Evol. Microbiol.">
        <title>The Global Catalogue of Microorganisms (GCM) 10K type strain sequencing project: providing services to taxonomists for standard genome sequencing and annotation.</title>
        <authorList>
            <consortium name="The Broad Institute Genomics Platform"/>
            <consortium name="The Broad Institute Genome Sequencing Center for Infectious Disease"/>
            <person name="Wu L."/>
            <person name="Ma J."/>
        </authorList>
    </citation>
    <scope>NUCLEOTIDE SEQUENCE [LARGE SCALE GENOMIC DNA]</scope>
    <source>
        <strain evidence="10">CECT 7184</strain>
    </source>
</reference>
<accession>A0ABW0YPA8</accession>
<keyword evidence="6 7" id="KW-0472">Membrane</keyword>
<evidence type="ECO:0000256" key="1">
    <source>
        <dbReference type="ARBA" id="ARBA00004651"/>
    </source>
</evidence>
<proteinExistence type="inferred from homology"/>
<evidence type="ECO:0000313" key="10">
    <source>
        <dbReference type="Proteomes" id="UP001596142"/>
    </source>
</evidence>
<dbReference type="InterPro" id="IPR000620">
    <property type="entry name" value="EamA_dom"/>
</dbReference>
<dbReference type="PANTHER" id="PTHR32322:SF18">
    <property type="entry name" value="S-ADENOSYLMETHIONINE_S-ADENOSYLHOMOCYSTEINE TRANSPORTER"/>
    <property type="match status" value="1"/>
</dbReference>
<feature type="transmembrane region" description="Helical" evidence="7">
    <location>
        <begin position="217"/>
        <end position="238"/>
    </location>
</feature>
<dbReference type="Proteomes" id="UP001596142">
    <property type="component" value="Unassembled WGS sequence"/>
</dbReference>
<feature type="transmembrane region" description="Helical" evidence="7">
    <location>
        <begin position="100"/>
        <end position="119"/>
    </location>
</feature>
<keyword evidence="4 7" id="KW-0812">Transmembrane</keyword>
<keyword evidence="3" id="KW-1003">Cell membrane</keyword>
<feature type="domain" description="EamA" evidence="8">
    <location>
        <begin position="11"/>
        <end position="142"/>
    </location>
</feature>
<evidence type="ECO:0000256" key="6">
    <source>
        <dbReference type="ARBA" id="ARBA00023136"/>
    </source>
</evidence>
<feature type="transmembrane region" description="Helical" evidence="7">
    <location>
        <begin position="38"/>
        <end position="58"/>
    </location>
</feature>
<comment type="subcellular location">
    <subcellularLocation>
        <location evidence="1">Cell membrane</location>
        <topology evidence="1">Multi-pass membrane protein</topology>
    </subcellularLocation>
</comment>
<dbReference type="EMBL" id="JBHSOZ010000010">
    <property type="protein sequence ID" value="MFC5714310.1"/>
    <property type="molecule type" value="Genomic_DNA"/>
</dbReference>
<organism evidence="9 10">
    <name type="scientific">Thalassorhabdus alkalitolerans</name>
    <dbReference type="NCBI Taxonomy" id="2282697"/>
    <lineage>
        <taxon>Bacteria</taxon>
        <taxon>Bacillati</taxon>
        <taxon>Bacillota</taxon>
        <taxon>Bacilli</taxon>
        <taxon>Bacillales</taxon>
        <taxon>Bacillaceae</taxon>
        <taxon>Thalassorhabdus</taxon>
    </lineage>
</organism>
<comment type="caution">
    <text evidence="9">The sequence shown here is derived from an EMBL/GenBank/DDBJ whole genome shotgun (WGS) entry which is preliminary data.</text>
</comment>
<feature type="transmembrane region" description="Helical" evidence="7">
    <location>
        <begin position="275"/>
        <end position="295"/>
    </location>
</feature>
<feature type="transmembrane region" description="Helical" evidence="7">
    <location>
        <begin position="250"/>
        <end position="269"/>
    </location>
</feature>
<comment type="similarity">
    <text evidence="2">Belongs to the EamA transporter family.</text>
</comment>
<feature type="transmembrane region" description="Helical" evidence="7">
    <location>
        <begin position="126"/>
        <end position="145"/>
    </location>
</feature>
<dbReference type="Pfam" id="PF00892">
    <property type="entry name" value="EamA"/>
    <property type="match status" value="2"/>
</dbReference>
<evidence type="ECO:0000256" key="3">
    <source>
        <dbReference type="ARBA" id="ARBA00022475"/>
    </source>
</evidence>
<feature type="transmembrane region" description="Helical" evidence="7">
    <location>
        <begin position="70"/>
        <end position="88"/>
    </location>
</feature>